<comment type="caution">
    <text evidence="2">The sequence shown here is derived from an EMBL/GenBank/DDBJ whole genome shotgun (WGS) entry which is preliminary data.</text>
</comment>
<dbReference type="InterPro" id="IPR029010">
    <property type="entry name" value="ThuA-like"/>
</dbReference>
<dbReference type="Pfam" id="PF06283">
    <property type="entry name" value="ThuA"/>
    <property type="match status" value="1"/>
</dbReference>
<evidence type="ECO:0000313" key="3">
    <source>
        <dbReference type="Proteomes" id="UP000367750"/>
    </source>
</evidence>
<feature type="domain" description="ThuA-like" evidence="1">
    <location>
        <begin position="3"/>
        <end position="218"/>
    </location>
</feature>
<name>A0A5J5GBB2_9BACL</name>
<dbReference type="InterPro" id="IPR009381">
    <property type="entry name" value="Trehalose_catabolism_ThuA_prok"/>
</dbReference>
<gene>
    <name evidence="2" type="ORF">F4V43_08030</name>
</gene>
<evidence type="ECO:0000259" key="1">
    <source>
        <dbReference type="Pfam" id="PF06283"/>
    </source>
</evidence>
<protein>
    <submittedName>
        <fullName evidence="2">Trehalose utilization protein ThuA</fullName>
    </submittedName>
</protein>
<dbReference type="Proteomes" id="UP000367750">
    <property type="component" value="Unassembled WGS sequence"/>
</dbReference>
<accession>A0A5J5GBB2</accession>
<evidence type="ECO:0000313" key="2">
    <source>
        <dbReference type="EMBL" id="KAA9005409.1"/>
    </source>
</evidence>
<dbReference type="RefSeq" id="WP_150457722.1">
    <property type="nucleotide sequence ID" value="NZ_VYKK01000008.1"/>
</dbReference>
<dbReference type="EMBL" id="VYKK01000008">
    <property type="protein sequence ID" value="KAA9005409.1"/>
    <property type="molecule type" value="Genomic_DNA"/>
</dbReference>
<sequence length="244" mass="27857">MTRVTVWNEYRHELQEERIREIYPAGIHNQIASFLIAAGMEVGTATLDEPEHGLTQEVLDRTDVLIWWGHMAHGEVSDEIVNRVHDRVLKGMGLVVLHSGHMSKIFMKLMGTSCDLKWRDAGEKERIWVMNPSHPIAEGIGEYIDLEREEMYGTHFDVPAPDEQIFVGWFEGGNVFPSGLTYRRGSGKIFYFQPGHEAYPIYYHPDIQRVIVNGVRWCEPTPRAYPVYGHSEALEPIKGGAVLL</sequence>
<dbReference type="OrthoDB" id="252909at2"/>
<dbReference type="SUPFAM" id="SSF52317">
    <property type="entry name" value="Class I glutamine amidotransferase-like"/>
    <property type="match status" value="1"/>
</dbReference>
<proteinExistence type="predicted"/>
<dbReference type="AlphaFoldDB" id="A0A5J5GBB2"/>
<reference evidence="2 3" key="1">
    <citation type="submission" date="2019-09" db="EMBL/GenBank/DDBJ databases">
        <title>Bacillus ochoae sp. nov., Paenibacillus whitsoniae sp. nov., Paenibacillus spiritus sp. nov. Isolated from the Mars Exploration Rover during spacecraft assembly.</title>
        <authorList>
            <person name="Seuylemezian A."/>
            <person name="Vaishampayan P."/>
        </authorList>
    </citation>
    <scope>NUCLEOTIDE SEQUENCE [LARGE SCALE GENOMIC DNA]</scope>
    <source>
        <strain evidence="2 3">MER_111</strain>
    </source>
</reference>
<keyword evidence="3" id="KW-1185">Reference proteome</keyword>
<dbReference type="InterPro" id="IPR029062">
    <property type="entry name" value="Class_I_gatase-like"/>
</dbReference>
<organism evidence="2 3">
    <name type="scientific">Paenibacillus spiritus</name>
    <dbReference type="NCBI Taxonomy" id="2496557"/>
    <lineage>
        <taxon>Bacteria</taxon>
        <taxon>Bacillati</taxon>
        <taxon>Bacillota</taxon>
        <taxon>Bacilli</taxon>
        <taxon>Bacillales</taxon>
        <taxon>Paenibacillaceae</taxon>
        <taxon>Paenibacillus</taxon>
    </lineage>
</organism>
<dbReference type="PIRSF" id="PIRSF030013">
    <property type="entry name" value="ThuA"/>
    <property type="match status" value="1"/>
</dbReference>
<dbReference type="Gene3D" id="3.40.50.880">
    <property type="match status" value="1"/>
</dbReference>